<accession>A0ABS1SF13</accession>
<dbReference type="InterPro" id="IPR013749">
    <property type="entry name" value="PM/HMP-P_kinase-1"/>
</dbReference>
<dbReference type="InterPro" id="IPR004625">
    <property type="entry name" value="PyrdxlKinase"/>
</dbReference>
<keyword evidence="3" id="KW-0547">Nucleotide-binding</keyword>
<evidence type="ECO:0000256" key="1">
    <source>
        <dbReference type="ARBA" id="ARBA00012104"/>
    </source>
</evidence>
<evidence type="ECO:0000256" key="5">
    <source>
        <dbReference type="ARBA" id="ARBA00022840"/>
    </source>
</evidence>
<dbReference type="EMBL" id="QYAC01000003">
    <property type="protein sequence ID" value="MBL3679149.1"/>
    <property type="molecule type" value="Genomic_DNA"/>
</dbReference>
<comment type="caution">
    <text evidence="7">The sequence shown here is derived from an EMBL/GenBank/DDBJ whole genome shotgun (WGS) entry which is preliminary data.</text>
</comment>
<evidence type="ECO:0000256" key="2">
    <source>
        <dbReference type="ARBA" id="ARBA00022679"/>
    </source>
</evidence>
<reference evidence="7 8" key="1">
    <citation type="submission" date="2018-09" db="EMBL/GenBank/DDBJ databases">
        <title>Comparative genomics of Leucobacter spp.</title>
        <authorList>
            <person name="Reis A.C."/>
            <person name="Kolvenbach B.A."/>
            <person name="Corvini P.F.X."/>
            <person name="Nunes O.C."/>
        </authorList>
    </citation>
    <scope>NUCLEOTIDE SEQUENCE [LARGE SCALE GENOMIC DNA]</scope>
    <source>
        <strain evidence="7 8">TAN 31504</strain>
    </source>
</reference>
<evidence type="ECO:0000313" key="8">
    <source>
        <dbReference type="Proteomes" id="UP001645859"/>
    </source>
</evidence>
<evidence type="ECO:0000313" key="7">
    <source>
        <dbReference type="EMBL" id="MBL3679149.1"/>
    </source>
</evidence>
<dbReference type="SUPFAM" id="SSF53613">
    <property type="entry name" value="Ribokinase-like"/>
    <property type="match status" value="1"/>
</dbReference>
<keyword evidence="2" id="KW-0808">Transferase</keyword>
<dbReference type="EC" id="2.7.1.35" evidence="1"/>
<protein>
    <recommendedName>
        <fullName evidence="1">pyridoxal kinase</fullName>
        <ecNumber evidence="1">2.7.1.35</ecNumber>
    </recommendedName>
</protein>
<evidence type="ECO:0000256" key="3">
    <source>
        <dbReference type="ARBA" id="ARBA00022741"/>
    </source>
</evidence>
<keyword evidence="8" id="KW-1185">Reference proteome</keyword>
<feature type="domain" description="Pyridoxamine kinase/Phosphomethylpyrimidine kinase" evidence="6">
    <location>
        <begin position="127"/>
        <end position="308"/>
    </location>
</feature>
<evidence type="ECO:0000259" key="6">
    <source>
        <dbReference type="Pfam" id="PF08543"/>
    </source>
</evidence>
<name>A0ABS1SF13_9MICO</name>
<dbReference type="PANTHER" id="PTHR10534:SF15">
    <property type="entry name" value="PYRIDOXINE_PYRIDOXAL_PYRIDOXAMINE KINASE"/>
    <property type="match status" value="1"/>
</dbReference>
<gene>
    <name evidence="7" type="ORF">D3230_07535</name>
</gene>
<dbReference type="InterPro" id="IPR029056">
    <property type="entry name" value="Ribokinase-like"/>
</dbReference>
<keyword evidence="4" id="KW-0418">Kinase</keyword>
<dbReference type="PANTHER" id="PTHR10534">
    <property type="entry name" value="PYRIDOXAL KINASE"/>
    <property type="match status" value="1"/>
</dbReference>
<organism evidence="7 8">
    <name type="scientific">Leucobacter chromiireducens subsp. solipictus</name>
    <dbReference type="NCBI Taxonomy" id="398235"/>
    <lineage>
        <taxon>Bacteria</taxon>
        <taxon>Bacillati</taxon>
        <taxon>Actinomycetota</taxon>
        <taxon>Actinomycetes</taxon>
        <taxon>Micrococcales</taxon>
        <taxon>Microbacteriaceae</taxon>
        <taxon>Leucobacter</taxon>
    </lineage>
</organism>
<evidence type="ECO:0000256" key="4">
    <source>
        <dbReference type="ARBA" id="ARBA00022777"/>
    </source>
</evidence>
<proteinExistence type="predicted"/>
<dbReference type="Gene3D" id="3.40.1190.20">
    <property type="match status" value="1"/>
</dbReference>
<dbReference type="Proteomes" id="UP001645859">
    <property type="component" value="Unassembled WGS sequence"/>
</dbReference>
<sequence length="344" mass="36286">MPREWGSWVGWSCGVPPRAIRTIREHCHSHDSVCPMSMMVRDDRSPRTEPTAPGRHPRGRIAVRVEAAGSLELDPRPTQIVNFGSQVLHGTVGIPAARRVTEAAGVRTIDIPTILLSVLPHFASVHHVDVPADWIAHALEDVAAAGALDELRLVTSGYFAAPAQAAAVAAWLRPRPGPALPFLLDPTLGDIELGFYTDPALVDTLRDELVPLASGMTPNLFELAHLSGAPLASLTSPAPIARAARSLMSPQTQWVVVTGVRSPVTASVGEVIVTATEHCAHWHAPIRTSAKGLGDTFTAALAIELLANPDPAAGAFPGLPQLAAAVDAAAEAVRRATTTSHDLI</sequence>
<keyword evidence="5" id="KW-0067">ATP-binding</keyword>
<dbReference type="Pfam" id="PF08543">
    <property type="entry name" value="Phos_pyr_kin"/>
    <property type="match status" value="1"/>
</dbReference>